<comment type="caution">
    <text evidence="7">The sequence shown here is derived from an EMBL/GenBank/DDBJ whole genome shotgun (WGS) entry which is preliminary data.</text>
</comment>
<evidence type="ECO:0000256" key="4">
    <source>
        <dbReference type="ARBA" id="ARBA00022898"/>
    </source>
</evidence>
<name>A3SHU5_ROSNI</name>
<dbReference type="OrthoDB" id="9809239at2"/>
<evidence type="ECO:0000256" key="2">
    <source>
        <dbReference type="ARBA" id="ARBA00009320"/>
    </source>
</evidence>
<evidence type="ECO:0000256" key="3">
    <source>
        <dbReference type="ARBA" id="ARBA00014472"/>
    </source>
</evidence>
<dbReference type="SUPFAM" id="SSF56752">
    <property type="entry name" value="D-aminoacid aminotransferase-like PLP-dependent enzymes"/>
    <property type="match status" value="1"/>
</dbReference>
<dbReference type="AlphaFoldDB" id="A3SHU5"/>
<dbReference type="GO" id="GO:0003824">
    <property type="term" value="F:catalytic activity"/>
    <property type="evidence" value="ECO:0007669"/>
    <property type="project" value="InterPro"/>
</dbReference>
<dbReference type="EMBL" id="AALY01000001">
    <property type="protein sequence ID" value="EAP76926.1"/>
    <property type="molecule type" value="Genomic_DNA"/>
</dbReference>
<evidence type="ECO:0000313" key="7">
    <source>
        <dbReference type="EMBL" id="EAP76926.1"/>
    </source>
</evidence>
<dbReference type="InterPro" id="IPR001544">
    <property type="entry name" value="Aminotrans_IV"/>
</dbReference>
<evidence type="ECO:0000256" key="6">
    <source>
        <dbReference type="RuleBase" id="RU004516"/>
    </source>
</evidence>
<dbReference type="RefSeq" id="WP_009812331.1">
    <property type="nucleotide sequence ID" value="NZ_CH724156.1"/>
</dbReference>
<dbReference type="STRING" id="89187.ISM_01515"/>
<organism evidence="7 8">
    <name type="scientific">Roseovarius nubinhibens (strain ATCC BAA-591 / DSM 15170 / ISM)</name>
    <dbReference type="NCBI Taxonomy" id="89187"/>
    <lineage>
        <taxon>Bacteria</taxon>
        <taxon>Pseudomonadati</taxon>
        <taxon>Pseudomonadota</taxon>
        <taxon>Alphaproteobacteria</taxon>
        <taxon>Rhodobacterales</taxon>
        <taxon>Roseobacteraceae</taxon>
        <taxon>Roseovarius</taxon>
    </lineage>
</organism>
<dbReference type="NCBIfam" id="NF005729">
    <property type="entry name" value="PRK07546.1-3"/>
    <property type="match status" value="1"/>
</dbReference>
<dbReference type="eggNOG" id="COG0115">
    <property type="taxonomic scope" value="Bacteria"/>
</dbReference>
<sequence>MESPLCPPDDPGFRLIETLRWEPGQGAREAARHLARLARSARAFGIEVEGAREALAGVVGEAPLRLRLTVDAAGRAELTCAPYVPVPEGAVWRVGLAETRLASDDPWLQHKTTRRALYDQARADLPGWIDEMLFCNEAGAVCEGTITNLFVPRDGVLLTPPRAEGLLPGILRERLIEEGRAREARIMPDDLGDGFFVGNDLRGLIKARLV</sequence>
<dbReference type="PROSITE" id="PS00770">
    <property type="entry name" value="AA_TRANSFER_CLASS_4"/>
    <property type="match status" value="1"/>
</dbReference>
<evidence type="ECO:0000256" key="5">
    <source>
        <dbReference type="RuleBase" id="RU004106"/>
    </source>
</evidence>
<dbReference type="Pfam" id="PF01063">
    <property type="entry name" value="Aminotran_4"/>
    <property type="match status" value="1"/>
</dbReference>
<dbReference type="Proteomes" id="UP000005954">
    <property type="component" value="Unassembled WGS sequence"/>
</dbReference>
<keyword evidence="4 6" id="KW-0663">Pyridoxal phosphate</keyword>
<comment type="similarity">
    <text evidence="2 5">Belongs to the class-IV pyridoxal-phosphate-dependent aminotransferase family.</text>
</comment>
<proteinExistence type="inferred from homology"/>
<dbReference type="Gene3D" id="3.20.10.10">
    <property type="entry name" value="D-amino Acid Aminotransferase, subunit A, domain 2"/>
    <property type="match status" value="1"/>
</dbReference>
<dbReference type="InterPro" id="IPR036038">
    <property type="entry name" value="Aminotransferase-like"/>
</dbReference>
<evidence type="ECO:0000313" key="8">
    <source>
        <dbReference type="Proteomes" id="UP000005954"/>
    </source>
</evidence>
<accession>A3SHU5</accession>
<gene>
    <name evidence="7" type="ORF">ISM_01515</name>
</gene>
<dbReference type="InterPro" id="IPR043132">
    <property type="entry name" value="BCAT-like_C"/>
</dbReference>
<dbReference type="InterPro" id="IPR018300">
    <property type="entry name" value="Aminotrans_IV_CS"/>
</dbReference>
<dbReference type="NCBIfam" id="NF005731">
    <property type="entry name" value="PRK07546.1-5"/>
    <property type="match status" value="1"/>
</dbReference>
<reference evidence="7 8" key="1">
    <citation type="submission" date="2005-12" db="EMBL/GenBank/DDBJ databases">
        <authorList>
            <person name="Moran M.A."/>
            <person name="Ferriera S."/>
            <person name="Johnson J."/>
            <person name="Kravitz S."/>
            <person name="Halpern A."/>
            <person name="Remington K."/>
            <person name="Beeson K."/>
            <person name="Tran B."/>
            <person name="Rogers Y.-H."/>
            <person name="Friedman R."/>
            <person name="Venter J.C."/>
        </authorList>
    </citation>
    <scope>NUCLEOTIDE SEQUENCE [LARGE SCALE GENOMIC DNA]</scope>
    <source>
        <strain evidence="8">ATCC BAA-591 / DSM 15170 / ISM</strain>
    </source>
</reference>
<keyword evidence="8" id="KW-1185">Reference proteome</keyword>
<dbReference type="Gene3D" id="3.30.470.10">
    <property type="match status" value="1"/>
</dbReference>
<dbReference type="InterPro" id="IPR043131">
    <property type="entry name" value="BCAT-like_N"/>
</dbReference>
<evidence type="ECO:0000256" key="1">
    <source>
        <dbReference type="ARBA" id="ARBA00001933"/>
    </source>
</evidence>
<comment type="cofactor">
    <cofactor evidence="1 6">
        <name>pyridoxal 5'-phosphate</name>
        <dbReference type="ChEBI" id="CHEBI:597326"/>
    </cofactor>
</comment>
<protein>
    <recommendedName>
        <fullName evidence="3">Probable branched-chain-amino-acid aminotransferase</fullName>
    </recommendedName>
</protein>
<dbReference type="HOGENOM" id="CLU_020844_6_1_5"/>